<dbReference type="EMBL" id="CP032101">
    <property type="protein sequence ID" value="AXX86789.1"/>
    <property type="molecule type" value="Genomic_DNA"/>
</dbReference>
<evidence type="ECO:0000259" key="5">
    <source>
        <dbReference type="Pfam" id="PF01869"/>
    </source>
</evidence>
<name>A0A347TJL1_9BACT</name>
<dbReference type="InterPro" id="IPR008275">
    <property type="entry name" value="CoA_E_activase_dom"/>
</dbReference>
<dbReference type="PANTHER" id="PTHR32329">
    <property type="entry name" value="BIFUNCTIONAL PROTEIN [INCLUDES 2-HYDROXYACYL-COA DEHYDRATASE (N-TER) AND ITS ACTIVATOR DOMAIN (C_TERM)-RELATED"/>
    <property type="match status" value="1"/>
</dbReference>
<reference evidence="7" key="2">
    <citation type="submission" date="2017-09" db="EMBL/GenBank/DDBJ databases">
        <authorList>
            <person name="Perez-Cataluna A."/>
            <person name="Figueras M.J."/>
            <person name="Salas-Masso N."/>
        </authorList>
    </citation>
    <scope>NUCLEOTIDE SEQUENCE</scope>
    <source>
        <strain evidence="7">CECT 7727</strain>
    </source>
</reference>
<sequence length="253" mass="27541">MYWGVDIGSTYTKICGLDEQKNIIDTKTIPTIVNQDEIVQEYLKDKNVEMLVSTGYGRHMVQELFDCPIISEIKAHAKAAHYFQNDADMVIDLGGQDSKVIKLDLTGGFIDFKMNDKCAAGTGKFLEIASNRMGLELEEFSKIGFEATKELTISSMCAVFAESEVISLIAKKESASNICYAVHESIASRLASMARKFAIKSDKIIFSGGGALNPFLLHLVALKLDKEVIASKHPQLAGAVGAALAGHEVSTEL</sequence>
<dbReference type="GO" id="GO:0051536">
    <property type="term" value="F:iron-sulfur cluster binding"/>
    <property type="evidence" value="ECO:0007669"/>
    <property type="project" value="UniProtKB-KW"/>
</dbReference>
<evidence type="ECO:0000256" key="4">
    <source>
        <dbReference type="ARBA" id="ARBA00023014"/>
    </source>
</evidence>
<keyword evidence="2" id="KW-0479">Metal-binding</keyword>
<dbReference type="InterPro" id="IPR002731">
    <property type="entry name" value="ATPase_BadF"/>
</dbReference>
<dbReference type="EMBL" id="NXAO01000125">
    <property type="protein sequence ID" value="PHO14032.1"/>
    <property type="molecule type" value="Genomic_DNA"/>
</dbReference>
<keyword evidence="8" id="KW-1185">Reference proteome</keyword>
<accession>A0A347TJL1</accession>
<evidence type="ECO:0000313" key="8">
    <source>
        <dbReference type="Proteomes" id="UP000224740"/>
    </source>
</evidence>
<evidence type="ECO:0000313" key="7">
    <source>
        <dbReference type="EMBL" id="PHO14032.1"/>
    </source>
</evidence>
<dbReference type="Proteomes" id="UP000264693">
    <property type="component" value="Chromosome"/>
</dbReference>
<dbReference type="SUPFAM" id="SSF53067">
    <property type="entry name" value="Actin-like ATPase domain"/>
    <property type="match status" value="1"/>
</dbReference>
<evidence type="ECO:0000256" key="1">
    <source>
        <dbReference type="ARBA" id="ARBA00001966"/>
    </source>
</evidence>
<dbReference type="PANTHER" id="PTHR32329:SF2">
    <property type="entry name" value="BIFUNCTIONAL PROTEIN [INCLUDES 2-HYDROXYACYL-COA DEHYDRATASE (N-TER) AND ITS ACTIVATOR DOMAIN (C_TERM)"/>
    <property type="match status" value="1"/>
</dbReference>
<evidence type="ECO:0000313" key="9">
    <source>
        <dbReference type="Proteomes" id="UP000264693"/>
    </source>
</evidence>
<organism evidence="6 9">
    <name type="scientific">Malaciobacter marinus</name>
    <dbReference type="NCBI Taxonomy" id="505249"/>
    <lineage>
        <taxon>Bacteria</taxon>
        <taxon>Pseudomonadati</taxon>
        <taxon>Campylobacterota</taxon>
        <taxon>Epsilonproteobacteria</taxon>
        <taxon>Campylobacterales</taxon>
        <taxon>Arcobacteraceae</taxon>
        <taxon>Malaciobacter</taxon>
    </lineage>
</organism>
<reference evidence="8" key="1">
    <citation type="submission" date="2017-09" db="EMBL/GenBank/DDBJ databases">
        <title>Arcobacter canalis sp. nov., a new species isolated from a water canal contaminated with urban sewage.</title>
        <authorList>
            <person name="Perez-Cataluna A."/>
            <person name="Salas-Masso N."/>
            <person name="Figueras M.J."/>
        </authorList>
    </citation>
    <scope>NUCLEOTIDE SEQUENCE [LARGE SCALE GENOMIC DNA]</scope>
    <source>
        <strain evidence="8">CECT 7727</strain>
    </source>
</reference>
<dbReference type="Gene3D" id="3.30.420.40">
    <property type="match status" value="2"/>
</dbReference>
<comment type="cofactor">
    <cofactor evidence="1">
        <name>[4Fe-4S] cluster</name>
        <dbReference type="ChEBI" id="CHEBI:49883"/>
    </cofactor>
</comment>
<reference evidence="6 9" key="3">
    <citation type="submission" date="2018-08" db="EMBL/GenBank/DDBJ databases">
        <title>Complete genome of the Arcobacter marinus type strain JCM 15502.</title>
        <authorList>
            <person name="Miller W.G."/>
            <person name="Yee E."/>
            <person name="Huynh S."/>
            <person name="Parker C.T."/>
        </authorList>
    </citation>
    <scope>NUCLEOTIDE SEQUENCE [LARGE SCALE GENOMIC DNA]</scope>
    <source>
        <strain evidence="6 9">JCM 15502</strain>
    </source>
</reference>
<dbReference type="GO" id="GO:0046872">
    <property type="term" value="F:metal ion binding"/>
    <property type="evidence" value="ECO:0007669"/>
    <property type="project" value="UniProtKB-KW"/>
</dbReference>
<feature type="domain" description="ATPase BadF/BadG/BcrA/BcrD type" evidence="5">
    <location>
        <begin position="4"/>
        <end position="245"/>
    </location>
</feature>
<evidence type="ECO:0000313" key="6">
    <source>
        <dbReference type="EMBL" id="AXX86789.1"/>
    </source>
</evidence>
<dbReference type="CDD" id="cd24036">
    <property type="entry name" value="ASKHA_NBD_BcrAD_BadFG_HgdC_HadI"/>
    <property type="match status" value="1"/>
</dbReference>
<keyword evidence="4" id="KW-0411">Iron-sulfur</keyword>
<dbReference type="Proteomes" id="UP000224740">
    <property type="component" value="Unassembled WGS sequence"/>
</dbReference>
<dbReference type="InterPro" id="IPR051805">
    <property type="entry name" value="Dehydratase_Activator_Redct"/>
</dbReference>
<proteinExistence type="predicted"/>
<evidence type="ECO:0000256" key="3">
    <source>
        <dbReference type="ARBA" id="ARBA00023004"/>
    </source>
</evidence>
<dbReference type="AlphaFoldDB" id="A0A347TJL1"/>
<protein>
    <submittedName>
        <fullName evidence="6">2-hydroxyacyl-CoA dehydratase activator protein</fullName>
    </submittedName>
    <submittedName>
        <fullName evidence="7">Hydrogenase</fullName>
    </submittedName>
</protein>
<keyword evidence="3" id="KW-0408">Iron</keyword>
<gene>
    <name evidence="6" type="ORF">AMRN_1038</name>
    <name evidence="7" type="ORF">CPH92_14080</name>
</gene>
<dbReference type="InterPro" id="IPR043129">
    <property type="entry name" value="ATPase_NBD"/>
</dbReference>
<evidence type="ECO:0000256" key="2">
    <source>
        <dbReference type="ARBA" id="ARBA00022723"/>
    </source>
</evidence>
<dbReference type="KEGG" id="amar:AMRN_1038"/>
<dbReference type="Pfam" id="PF01869">
    <property type="entry name" value="BcrAD_BadFG"/>
    <property type="match status" value="1"/>
</dbReference>
<dbReference type="NCBIfam" id="TIGR00241">
    <property type="entry name" value="CoA_E_activ"/>
    <property type="match status" value="1"/>
</dbReference>
<dbReference type="RefSeq" id="WP_099312754.1">
    <property type="nucleotide sequence ID" value="NZ_CP032101.1"/>
</dbReference>